<dbReference type="RefSeq" id="WP_380231975.1">
    <property type="nucleotide sequence ID" value="NZ_JBHSVH010000002.1"/>
</dbReference>
<evidence type="ECO:0000256" key="3">
    <source>
        <dbReference type="ARBA" id="ARBA00022475"/>
    </source>
</evidence>
<keyword evidence="3" id="KW-1003">Cell membrane</keyword>
<feature type="transmembrane region" description="Helical" evidence="9">
    <location>
        <begin position="110"/>
        <end position="129"/>
    </location>
</feature>
<dbReference type="SUPFAM" id="SSF103473">
    <property type="entry name" value="MFS general substrate transporter"/>
    <property type="match status" value="1"/>
</dbReference>
<dbReference type="InterPro" id="IPR011701">
    <property type="entry name" value="MFS"/>
</dbReference>
<feature type="transmembrane region" description="Helical" evidence="9">
    <location>
        <begin position="169"/>
        <end position="191"/>
    </location>
</feature>
<dbReference type="PROSITE" id="PS50850">
    <property type="entry name" value="MFS"/>
    <property type="match status" value="1"/>
</dbReference>
<dbReference type="InterPro" id="IPR020846">
    <property type="entry name" value="MFS_dom"/>
</dbReference>
<sequence>MLSPSTCTSTTTTSTTTTVRTAATIKSRPEALMPHLSAHRRYLVLAAVCLAAFAINLDTTIVNVALPDLSRQLNATTRDLQWIVDGYNLAFAALVLTAGSLGDRFGRRPALLFGLAGFAATSALGGVAGSPEALIVIRFAMGACAATIFPTTLSIITNAFPDRRERAKAVGLWGAVTGLGVAVGPVIGGLLLTRFGWPSVFVALVPVALVALAATWAWVPESSDPAEARLDLPGLLASSAAIGVLVYTIIEAPTRGWSAPATVTGFALAAVLTVVFVLVERRRSHPMIDLTLFRTPAFSAASGSVTVAFFALFGFIFLVTQYFQFIRGYGTLSTGVRILPVALTIALGSLGGVALVARIGTRAVVTTGLLLLGTSFAWIAVSPAFMSYDRIVGQMVLLGLGLGLTTAPATESILSVLPPAKAGVGSAVNDATREAGGTLGVAVLGSIFTSLYAAHLAGTSFAALPAHVGDAARNSVAAALGAAGGTPGRAGQELLGAVQDSFLHGFHVACVVAAGVCLLGAVGALALPGRSRPPAPPTPAVAVGRPAASTATAPGRPRT</sequence>
<feature type="transmembrane region" description="Helical" evidence="9">
    <location>
        <begin position="363"/>
        <end position="385"/>
    </location>
</feature>
<feature type="transmembrane region" description="Helical" evidence="9">
    <location>
        <begin position="335"/>
        <end position="356"/>
    </location>
</feature>
<feature type="region of interest" description="Disordered" evidence="8">
    <location>
        <begin position="530"/>
        <end position="559"/>
    </location>
</feature>
<feature type="transmembrane region" description="Helical" evidence="9">
    <location>
        <begin position="86"/>
        <end position="103"/>
    </location>
</feature>
<feature type="transmembrane region" description="Helical" evidence="9">
    <location>
        <begin position="300"/>
        <end position="323"/>
    </location>
</feature>
<dbReference type="Gene3D" id="1.20.1250.20">
    <property type="entry name" value="MFS general substrate transporter like domains"/>
    <property type="match status" value="2"/>
</dbReference>
<feature type="transmembrane region" description="Helical" evidence="9">
    <location>
        <begin position="135"/>
        <end position="157"/>
    </location>
</feature>
<proteinExistence type="predicted"/>
<dbReference type="CDD" id="cd17321">
    <property type="entry name" value="MFS_MMR_MDR_like"/>
    <property type="match status" value="1"/>
</dbReference>
<comment type="subcellular location">
    <subcellularLocation>
        <location evidence="1">Cell membrane</location>
        <topology evidence="1">Multi-pass membrane protein</topology>
    </subcellularLocation>
</comment>
<keyword evidence="6 9" id="KW-0472">Membrane</keyword>
<organism evidence="11 12">
    <name type="scientific">Kitasatospora paranensis</name>
    <dbReference type="NCBI Taxonomy" id="258053"/>
    <lineage>
        <taxon>Bacteria</taxon>
        <taxon>Bacillati</taxon>
        <taxon>Actinomycetota</taxon>
        <taxon>Actinomycetes</taxon>
        <taxon>Kitasatosporales</taxon>
        <taxon>Streptomycetaceae</taxon>
        <taxon>Kitasatospora</taxon>
    </lineage>
</organism>
<evidence type="ECO:0000256" key="1">
    <source>
        <dbReference type="ARBA" id="ARBA00004651"/>
    </source>
</evidence>
<gene>
    <name evidence="11" type="ORF">ACFQMG_24030</name>
</gene>
<dbReference type="Pfam" id="PF07690">
    <property type="entry name" value="MFS_1"/>
    <property type="match status" value="1"/>
</dbReference>
<evidence type="ECO:0000259" key="10">
    <source>
        <dbReference type="PROSITE" id="PS50850"/>
    </source>
</evidence>
<feature type="domain" description="Major facilitator superfamily (MFS) profile" evidence="10">
    <location>
        <begin position="44"/>
        <end position="532"/>
    </location>
</feature>
<evidence type="ECO:0000256" key="5">
    <source>
        <dbReference type="ARBA" id="ARBA00022989"/>
    </source>
</evidence>
<dbReference type="InterPro" id="IPR004638">
    <property type="entry name" value="EmrB-like"/>
</dbReference>
<feature type="transmembrane region" description="Helical" evidence="9">
    <location>
        <begin position="197"/>
        <end position="218"/>
    </location>
</feature>
<comment type="caution">
    <text evidence="11">The sequence shown here is derived from an EMBL/GenBank/DDBJ whole genome shotgun (WGS) entry which is preliminary data.</text>
</comment>
<keyword evidence="12" id="KW-1185">Reference proteome</keyword>
<protein>
    <submittedName>
        <fullName evidence="11">MFS transporter</fullName>
    </submittedName>
</protein>
<dbReference type="EMBL" id="JBHTAJ010000050">
    <property type="protein sequence ID" value="MFC7182623.1"/>
    <property type="molecule type" value="Genomic_DNA"/>
</dbReference>
<dbReference type="Proteomes" id="UP001596435">
    <property type="component" value="Unassembled WGS sequence"/>
</dbReference>
<feature type="transmembrane region" description="Helical" evidence="9">
    <location>
        <begin position="230"/>
        <end position="250"/>
    </location>
</feature>
<feature type="transmembrane region" description="Helical" evidence="9">
    <location>
        <begin position="435"/>
        <end position="454"/>
    </location>
</feature>
<evidence type="ECO:0000313" key="11">
    <source>
        <dbReference type="EMBL" id="MFC7182623.1"/>
    </source>
</evidence>
<keyword evidence="4 9" id="KW-0812">Transmembrane</keyword>
<reference evidence="12" key="1">
    <citation type="journal article" date="2019" name="Int. J. Syst. Evol. Microbiol.">
        <title>The Global Catalogue of Microorganisms (GCM) 10K type strain sequencing project: providing services to taxonomists for standard genome sequencing and annotation.</title>
        <authorList>
            <consortium name="The Broad Institute Genomics Platform"/>
            <consortium name="The Broad Institute Genome Sequencing Center for Infectious Disease"/>
            <person name="Wu L."/>
            <person name="Ma J."/>
        </authorList>
    </citation>
    <scope>NUCLEOTIDE SEQUENCE [LARGE SCALE GENOMIC DNA]</scope>
    <source>
        <strain evidence="12">CGMCC 1.12859</strain>
    </source>
</reference>
<evidence type="ECO:0000256" key="7">
    <source>
        <dbReference type="ARBA" id="ARBA00023251"/>
    </source>
</evidence>
<dbReference type="PANTHER" id="PTHR42718:SF42">
    <property type="entry name" value="EXPORT PROTEIN"/>
    <property type="match status" value="1"/>
</dbReference>
<evidence type="ECO:0000256" key="4">
    <source>
        <dbReference type="ARBA" id="ARBA00022692"/>
    </source>
</evidence>
<keyword evidence="7" id="KW-0046">Antibiotic resistance</keyword>
<feature type="transmembrane region" description="Helical" evidence="9">
    <location>
        <begin position="42"/>
        <end position="66"/>
    </location>
</feature>
<evidence type="ECO:0000256" key="2">
    <source>
        <dbReference type="ARBA" id="ARBA00022448"/>
    </source>
</evidence>
<dbReference type="PRINTS" id="PR01036">
    <property type="entry name" value="TCRTETB"/>
</dbReference>
<keyword evidence="5 9" id="KW-1133">Transmembrane helix</keyword>
<dbReference type="InterPro" id="IPR036259">
    <property type="entry name" value="MFS_trans_sf"/>
</dbReference>
<dbReference type="PANTHER" id="PTHR42718">
    <property type="entry name" value="MAJOR FACILITATOR SUPERFAMILY MULTIDRUG TRANSPORTER MFSC"/>
    <property type="match status" value="1"/>
</dbReference>
<feature type="transmembrane region" description="Helical" evidence="9">
    <location>
        <begin position="391"/>
        <end position="414"/>
    </location>
</feature>
<evidence type="ECO:0000256" key="8">
    <source>
        <dbReference type="SAM" id="MobiDB-lite"/>
    </source>
</evidence>
<accession>A0ABW2G227</accession>
<dbReference type="NCBIfam" id="TIGR00711">
    <property type="entry name" value="efflux_EmrB"/>
    <property type="match status" value="1"/>
</dbReference>
<keyword evidence="2" id="KW-0813">Transport</keyword>
<name>A0ABW2G227_9ACTN</name>
<evidence type="ECO:0000256" key="6">
    <source>
        <dbReference type="ARBA" id="ARBA00023136"/>
    </source>
</evidence>
<evidence type="ECO:0000313" key="12">
    <source>
        <dbReference type="Proteomes" id="UP001596435"/>
    </source>
</evidence>
<feature type="transmembrane region" description="Helical" evidence="9">
    <location>
        <begin position="506"/>
        <end position="527"/>
    </location>
</feature>
<evidence type="ECO:0000256" key="9">
    <source>
        <dbReference type="SAM" id="Phobius"/>
    </source>
</evidence>
<feature type="transmembrane region" description="Helical" evidence="9">
    <location>
        <begin position="256"/>
        <end position="279"/>
    </location>
</feature>